<feature type="region of interest" description="Disordered" evidence="1">
    <location>
        <begin position="63"/>
        <end position="86"/>
    </location>
</feature>
<dbReference type="HOGENOM" id="CLU_586940_0_0_1"/>
<sequence length="466" mass="54582">MSHVKIMDDSDKIRVKCMCSLVSQFIRLTQIEKWTKIVWNNARKDLVVTKGWKREADGWETEEEMMSLSQLKEKDDADETERERQKEINEIKESLRSLMRQERFTYLEREILNTFMDVPSFAVHIVSSSRNMETANTGFDAKRCALCNQRVGHRVLRHHETNECFVPYRYRMLYLCRMFEGEFKRCWICSTRIGNREHTCRLEPKECQRCKDNGFAGRMDHRQHTGVCQVLQHCHEQMNWLPTMEEMVEIMRDKQKVSWDWTEWLTSEERVIQEERAEKERRELEKGDVAKEKKSDEKVSAEVVATGQIESVTEDPSTEPSKDEGSVEESAKVMLIPKPPVIEMPGTADKPVVTTSKAVTKSSPNKVSANEKAVVQNAQMQSTHESPQPQKSLATFMEHFHQRNKKTQGSEKALQKPKENKEEFVSTNPDLDLEYLRRTGREDHKKMRMEQEKKEGRKKEGAKCQE</sequence>
<dbReference type="eggNOG" id="ENOG502RT7V">
    <property type="taxonomic scope" value="Eukaryota"/>
</dbReference>
<name>G0NE90_CAEBE</name>
<proteinExistence type="predicted"/>
<feature type="compositionally biased region" description="Polar residues" evidence="1">
    <location>
        <begin position="376"/>
        <end position="393"/>
    </location>
</feature>
<feature type="compositionally biased region" description="Polar residues" evidence="1">
    <location>
        <begin position="353"/>
        <end position="368"/>
    </location>
</feature>
<dbReference type="Proteomes" id="UP000008068">
    <property type="component" value="Unassembled WGS sequence"/>
</dbReference>
<feature type="compositionally biased region" description="Basic and acidic residues" evidence="1">
    <location>
        <begin position="434"/>
        <end position="466"/>
    </location>
</feature>
<feature type="compositionally biased region" description="Basic and acidic residues" evidence="1">
    <location>
        <begin position="320"/>
        <end position="331"/>
    </location>
</feature>
<feature type="region of interest" description="Disordered" evidence="1">
    <location>
        <begin position="276"/>
        <end position="466"/>
    </location>
</feature>
<evidence type="ECO:0000313" key="2">
    <source>
        <dbReference type="EMBL" id="EGT58657.1"/>
    </source>
</evidence>
<feature type="compositionally biased region" description="Basic and acidic residues" evidence="1">
    <location>
        <begin position="413"/>
        <end position="424"/>
    </location>
</feature>
<evidence type="ECO:0000256" key="1">
    <source>
        <dbReference type="SAM" id="MobiDB-lite"/>
    </source>
</evidence>
<gene>
    <name evidence="2" type="ORF">CAEBREN_17265</name>
</gene>
<organism evidence="3">
    <name type="scientific">Caenorhabditis brenneri</name>
    <name type="common">Nematode worm</name>
    <dbReference type="NCBI Taxonomy" id="135651"/>
    <lineage>
        <taxon>Eukaryota</taxon>
        <taxon>Metazoa</taxon>
        <taxon>Ecdysozoa</taxon>
        <taxon>Nematoda</taxon>
        <taxon>Chromadorea</taxon>
        <taxon>Rhabditida</taxon>
        <taxon>Rhabditina</taxon>
        <taxon>Rhabditomorpha</taxon>
        <taxon>Rhabditoidea</taxon>
        <taxon>Rhabditidae</taxon>
        <taxon>Peloderinae</taxon>
        <taxon>Caenorhabditis</taxon>
    </lineage>
</organism>
<dbReference type="AlphaFoldDB" id="G0NE90"/>
<evidence type="ECO:0000313" key="3">
    <source>
        <dbReference type="Proteomes" id="UP000008068"/>
    </source>
</evidence>
<keyword evidence="3" id="KW-1185">Reference proteome</keyword>
<dbReference type="EMBL" id="GL379871">
    <property type="protein sequence ID" value="EGT58657.1"/>
    <property type="molecule type" value="Genomic_DNA"/>
</dbReference>
<dbReference type="InParanoid" id="G0NE90"/>
<protein>
    <submittedName>
        <fullName evidence="2">Uncharacterized protein</fullName>
    </submittedName>
</protein>
<feature type="compositionally biased region" description="Basic and acidic residues" evidence="1">
    <location>
        <begin position="71"/>
        <end position="86"/>
    </location>
</feature>
<reference evidence="3" key="1">
    <citation type="submission" date="2011-07" db="EMBL/GenBank/DDBJ databases">
        <authorList>
            <consortium name="Caenorhabditis brenneri Sequencing and Analysis Consortium"/>
            <person name="Wilson R.K."/>
        </authorList>
    </citation>
    <scope>NUCLEOTIDE SEQUENCE [LARGE SCALE GENOMIC DNA]</scope>
    <source>
        <strain evidence="3">PB2801</strain>
    </source>
</reference>
<accession>G0NE90</accession>
<feature type="compositionally biased region" description="Basic and acidic residues" evidence="1">
    <location>
        <begin position="276"/>
        <end position="300"/>
    </location>
</feature>